<dbReference type="PANTHER" id="PTHR11477:SF0">
    <property type="entry name" value="IP08861P-RELATED"/>
    <property type="match status" value="1"/>
</dbReference>
<dbReference type="PROSITE" id="PS51321">
    <property type="entry name" value="TFIIS_CENTRAL"/>
    <property type="match status" value="1"/>
</dbReference>
<keyword evidence="1" id="KW-0479">Metal-binding</keyword>
<evidence type="ECO:0000256" key="5">
    <source>
        <dbReference type="SAM" id="Phobius"/>
    </source>
</evidence>
<accession>X6M9N6</accession>
<dbReference type="InterPro" id="IPR036575">
    <property type="entry name" value="TFIIS_cen_dom_sf"/>
</dbReference>
<keyword evidence="2" id="KW-0863">Zinc-finger</keyword>
<dbReference type="GO" id="GO:0003746">
    <property type="term" value="F:translation elongation factor activity"/>
    <property type="evidence" value="ECO:0007669"/>
    <property type="project" value="UniProtKB-KW"/>
</dbReference>
<feature type="domain" description="TFIIS central" evidence="6">
    <location>
        <begin position="1"/>
        <end position="98"/>
    </location>
</feature>
<gene>
    <name evidence="7" type="ORF">RFI_26659</name>
</gene>
<keyword evidence="5" id="KW-1133">Transmembrane helix</keyword>
<reference evidence="7 8" key="1">
    <citation type="journal article" date="2013" name="Curr. Biol.">
        <title>The Genome of the Foraminiferan Reticulomyxa filosa.</title>
        <authorList>
            <person name="Glockner G."/>
            <person name="Hulsmann N."/>
            <person name="Schleicher M."/>
            <person name="Noegel A.A."/>
            <person name="Eichinger L."/>
            <person name="Gallinger C."/>
            <person name="Pawlowski J."/>
            <person name="Sierra R."/>
            <person name="Euteneuer U."/>
            <person name="Pillet L."/>
            <person name="Moustafa A."/>
            <person name="Platzer M."/>
            <person name="Groth M."/>
            <person name="Szafranski K."/>
            <person name="Schliwa M."/>
        </authorList>
    </citation>
    <scope>NUCLEOTIDE SEQUENCE [LARGE SCALE GENOMIC DNA]</scope>
</reference>
<organism evidence="7 8">
    <name type="scientific">Reticulomyxa filosa</name>
    <dbReference type="NCBI Taxonomy" id="46433"/>
    <lineage>
        <taxon>Eukaryota</taxon>
        <taxon>Sar</taxon>
        <taxon>Rhizaria</taxon>
        <taxon>Retaria</taxon>
        <taxon>Foraminifera</taxon>
        <taxon>Monothalamids</taxon>
        <taxon>Reticulomyxidae</taxon>
        <taxon>Reticulomyxa</taxon>
    </lineage>
</organism>
<protein>
    <submittedName>
        <fullName evidence="7">RNA polymerase II elongation factor</fullName>
    </submittedName>
</protein>
<evidence type="ECO:0000313" key="7">
    <source>
        <dbReference type="EMBL" id="ETO10718.1"/>
    </source>
</evidence>
<dbReference type="SUPFAM" id="SSF46942">
    <property type="entry name" value="Elongation factor TFIIS domain 2"/>
    <property type="match status" value="1"/>
</dbReference>
<evidence type="ECO:0000256" key="1">
    <source>
        <dbReference type="ARBA" id="ARBA00022723"/>
    </source>
</evidence>
<dbReference type="AlphaFoldDB" id="X6M9N6"/>
<keyword evidence="5" id="KW-0812">Transmembrane</keyword>
<keyword evidence="5" id="KW-0472">Membrane</keyword>
<dbReference type="EMBL" id="ASPP01023211">
    <property type="protein sequence ID" value="ETO10718.1"/>
    <property type="molecule type" value="Genomic_DNA"/>
</dbReference>
<dbReference type="Proteomes" id="UP000023152">
    <property type="component" value="Unassembled WGS sequence"/>
</dbReference>
<keyword evidence="7" id="KW-0648">Protein biosynthesis</keyword>
<evidence type="ECO:0000256" key="3">
    <source>
        <dbReference type="ARBA" id="ARBA00022833"/>
    </source>
</evidence>
<proteinExistence type="predicted"/>
<sequence>MEKSESQCDETELAVEIETCLFEKYKDMSEYRSRFYDIHFNLGQNKRLAFQLLSQNISAEQICDMTNEQLAREELSSLRQKNKEWNSQAARSDIHKSQSMTDLYRVFHTLFFFIFLEFICQTMRQFFFFFNNNLCQNQKQIKPFRYKITFLKVKTYFKDFCSKKNVIKLFLGGVHLPKQSQGKYTSFGDNYQQQSYFTKKKH</sequence>
<keyword evidence="3" id="KW-0862">Zinc</keyword>
<dbReference type="InterPro" id="IPR003618">
    <property type="entry name" value="TFIIS_cen_dom"/>
</dbReference>
<feature type="transmembrane region" description="Helical" evidence="5">
    <location>
        <begin position="106"/>
        <end position="130"/>
    </location>
</feature>
<keyword evidence="7" id="KW-0251">Elongation factor</keyword>
<evidence type="ECO:0000313" key="8">
    <source>
        <dbReference type="Proteomes" id="UP000023152"/>
    </source>
</evidence>
<dbReference type="GO" id="GO:0006351">
    <property type="term" value="P:DNA-templated transcription"/>
    <property type="evidence" value="ECO:0007669"/>
    <property type="project" value="InterPro"/>
</dbReference>
<dbReference type="GO" id="GO:0005634">
    <property type="term" value="C:nucleus"/>
    <property type="evidence" value="ECO:0007669"/>
    <property type="project" value="TreeGrafter"/>
</dbReference>
<comment type="caution">
    <text evidence="7">The sequence shown here is derived from an EMBL/GenBank/DDBJ whole genome shotgun (WGS) entry which is preliminary data.</text>
</comment>
<dbReference type="Gene3D" id="1.10.472.30">
    <property type="entry name" value="Transcription elongation factor S-II, central domain"/>
    <property type="match status" value="1"/>
</dbReference>
<name>X6M9N6_RETFI</name>
<evidence type="ECO:0000256" key="2">
    <source>
        <dbReference type="ARBA" id="ARBA00022771"/>
    </source>
</evidence>
<keyword evidence="4" id="KW-0539">Nucleus</keyword>
<dbReference type="PANTHER" id="PTHR11477">
    <property type="entry name" value="TRANSCRIPTION FACTOR S-II ZINC FINGER DOMAIN-CONTAINING PROTEIN"/>
    <property type="match status" value="1"/>
</dbReference>
<dbReference type="OrthoDB" id="44867at2759"/>
<evidence type="ECO:0000256" key="4">
    <source>
        <dbReference type="ARBA" id="ARBA00023242"/>
    </source>
</evidence>
<dbReference type="GO" id="GO:0008270">
    <property type="term" value="F:zinc ion binding"/>
    <property type="evidence" value="ECO:0007669"/>
    <property type="project" value="UniProtKB-KW"/>
</dbReference>
<dbReference type="Pfam" id="PF07500">
    <property type="entry name" value="TFIIS_M"/>
    <property type="match status" value="1"/>
</dbReference>
<evidence type="ECO:0000259" key="6">
    <source>
        <dbReference type="PROSITE" id="PS51321"/>
    </source>
</evidence>
<keyword evidence="8" id="KW-1185">Reference proteome</keyword>